<protein>
    <submittedName>
        <fullName evidence="4">Uncharacterized protein</fullName>
    </submittedName>
</protein>
<dbReference type="Pfam" id="PF07963">
    <property type="entry name" value="N_methyl"/>
    <property type="match status" value="1"/>
</dbReference>
<dbReference type="GO" id="GO:0030420">
    <property type="term" value="P:establishment of competence for transformation"/>
    <property type="evidence" value="ECO:0007669"/>
    <property type="project" value="UniProtKB-KW"/>
</dbReference>
<comment type="caution">
    <text evidence="4">The sequence shown here is derived from an EMBL/GenBank/DDBJ whole genome shotgun (WGS) entry which is preliminary data.</text>
</comment>
<dbReference type="Proteomes" id="UP000030153">
    <property type="component" value="Unassembled WGS sequence"/>
</dbReference>
<evidence type="ECO:0000313" key="4">
    <source>
        <dbReference type="EMBL" id="KGP90925.1"/>
    </source>
</evidence>
<evidence type="ECO:0000256" key="1">
    <source>
        <dbReference type="ARBA" id="ARBA00004241"/>
    </source>
</evidence>
<keyword evidence="3" id="KW-0472">Membrane</keyword>
<name>A0A0A2VB86_9BACI</name>
<dbReference type="PROSITE" id="PS00409">
    <property type="entry name" value="PROKAR_NTER_METHYL"/>
    <property type="match status" value="1"/>
</dbReference>
<organism evidence="4 5">
    <name type="scientific">Pontibacillus chungwhensis BH030062</name>
    <dbReference type="NCBI Taxonomy" id="1385513"/>
    <lineage>
        <taxon>Bacteria</taxon>
        <taxon>Bacillati</taxon>
        <taxon>Bacillota</taxon>
        <taxon>Bacilli</taxon>
        <taxon>Bacillales</taxon>
        <taxon>Bacillaceae</taxon>
        <taxon>Pontibacillus</taxon>
    </lineage>
</organism>
<evidence type="ECO:0000256" key="2">
    <source>
        <dbReference type="ARBA" id="ARBA00023287"/>
    </source>
</evidence>
<accession>A0A0A2VB86</accession>
<dbReference type="NCBIfam" id="TIGR02532">
    <property type="entry name" value="IV_pilin_GFxxxE"/>
    <property type="match status" value="1"/>
</dbReference>
<keyword evidence="5" id="KW-1185">Reference proteome</keyword>
<comment type="subcellular location">
    <subcellularLocation>
        <location evidence="1">Cell surface</location>
    </subcellularLocation>
</comment>
<dbReference type="RefSeq" id="WP_052115056.1">
    <property type="nucleotide sequence ID" value="NZ_AVBG01000009.1"/>
</dbReference>
<sequence length="159" mass="16785">MLKKFRQLMNKDEKGFTLVELLAVIVILGIIAAIAIPSIANVVENSKKDSLIRTAEQAVEAYRLAETSSDLDTIQTESSGAALTFSELAAGGYLENSDGYSGSVVPSEVLGDNDSATGESTYQVSVTGNGYEIVNKNIDSITRDDVNEEGTAAANASDE</sequence>
<dbReference type="InterPro" id="IPR012902">
    <property type="entry name" value="N_methyl_site"/>
</dbReference>
<dbReference type="InterPro" id="IPR045584">
    <property type="entry name" value="Pilin-like"/>
</dbReference>
<dbReference type="EMBL" id="AVBG01000009">
    <property type="protein sequence ID" value="KGP90925.1"/>
    <property type="molecule type" value="Genomic_DNA"/>
</dbReference>
<dbReference type="eggNOG" id="COG4969">
    <property type="taxonomic scope" value="Bacteria"/>
</dbReference>
<evidence type="ECO:0000256" key="3">
    <source>
        <dbReference type="SAM" id="Phobius"/>
    </source>
</evidence>
<keyword evidence="2" id="KW-0178">Competence</keyword>
<dbReference type="Gene3D" id="3.30.700.10">
    <property type="entry name" value="Glycoprotein, Type 4 Pilin"/>
    <property type="match status" value="1"/>
</dbReference>
<dbReference type="STRING" id="1385513.N780_02830"/>
<reference evidence="4 5" key="1">
    <citation type="submission" date="2013-08" db="EMBL/GenBank/DDBJ databases">
        <title>Genome of Pontibacillus chungwhensis.</title>
        <authorList>
            <person name="Wang Q."/>
            <person name="Wang G."/>
        </authorList>
    </citation>
    <scope>NUCLEOTIDE SEQUENCE [LARGE SCALE GENOMIC DNA]</scope>
    <source>
        <strain evidence="4 5">BH030062</strain>
    </source>
</reference>
<dbReference type="GO" id="GO:0009986">
    <property type="term" value="C:cell surface"/>
    <property type="evidence" value="ECO:0007669"/>
    <property type="project" value="UniProtKB-SubCell"/>
</dbReference>
<dbReference type="SUPFAM" id="SSF54523">
    <property type="entry name" value="Pili subunits"/>
    <property type="match status" value="1"/>
</dbReference>
<feature type="transmembrane region" description="Helical" evidence="3">
    <location>
        <begin position="21"/>
        <end position="40"/>
    </location>
</feature>
<evidence type="ECO:0000313" key="5">
    <source>
        <dbReference type="Proteomes" id="UP000030153"/>
    </source>
</evidence>
<keyword evidence="3" id="KW-0812">Transmembrane</keyword>
<dbReference type="AlphaFoldDB" id="A0A0A2VB86"/>
<proteinExistence type="predicted"/>
<gene>
    <name evidence="4" type="ORF">N780_02830</name>
</gene>
<keyword evidence="3" id="KW-1133">Transmembrane helix</keyword>